<comment type="caution">
    <text evidence="1">The sequence shown here is derived from an EMBL/GenBank/DDBJ whole genome shotgun (WGS) entry which is preliminary data.</text>
</comment>
<gene>
    <name evidence="1" type="ORF">FHU33_3470</name>
</gene>
<dbReference type="OrthoDB" id="3536621at2"/>
<dbReference type="RefSeq" id="WP_142026416.1">
    <property type="nucleotide sequence ID" value="NZ_VFQE01000001.1"/>
</dbReference>
<accession>A0A543PIT9</accession>
<proteinExistence type="predicted"/>
<evidence type="ECO:0000313" key="2">
    <source>
        <dbReference type="Proteomes" id="UP000319865"/>
    </source>
</evidence>
<keyword evidence="2" id="KW-1185">Reference proteome</keyword>
<sequence>MGYFGKLAYSDGRWSAGGPTAVPFLLVDVHDSDIATVDYRAADASGGRFYLGYEPRIYFEEPDAGDPVDTAAEAAGFARWAREAAGTDVAPDDVQRLMAAPDGSPPADDVVEETVERLLALVGLPAPDWPTDDDAPAG</sequence>
<organism evidence="1 2">
    <name type="scientific">Blastococcus colisei</name>
    <dbReference type="NCBI Taxonomy" id="1564162"/>
    <lineage>
        <taxon>Bacteria</taxon>
        <taxon>Bacillati</taxon>
        <taxon>Actinomycetota</taxon>
        <taxon>Actinomycetes</taxon>
        <taxon>Geodermatophilales</taxon>
        <taxon>Geodermatophilaceae</taxon>
        <taxon>Blastococcus</taxon>
    </lineage>
</organism>
<dbReference type="Proteomes" id="UP000319865">
    <property type="component" value="Unassembled WGS sequence"/>
</dbReference>
<dbReference type="EMBL" id="VFQE01000001">
    <property type="protein sequence ID" value="TQN43993.1"/>
    <property type="molecule type" value="Genomic_DNA"/>
</dbReference>
<evidence type="ECO:0000313" key="1">
    <source>
        <dbReference type="EMBL" id="TQN43993.1"/>
    </source>
</evidence>
<name>A0A543PIT9_9ACTN</name>
<dbReference type="AlphaFoldDB" id="A0A543PIT9"/>
<reference evidence="1 2" key="1">
    <citation type="submission" date="2019-06" db="EMBL/GenBank/DDBJ databases">
        <title>Sequencing the genomes of 1000 actinobacteria strains.</title>
        <authorList>
            <person name="Klenk H.-P."/>
        </authorList>
    </citation>
    <scope>NUCLEOTIDE SEQUENCE [LARGE SCALE GENOMIC DNA]</scope>
    <source>
        <strain evidence="1 2">DSM 46837</strain>
    </source>
</reference>
<protein>
    <submittedName>
        <fullName evidence="1">Uncharacterized protein</fullName>
    </submittedName>
</protein>